<name>A0A4P9YLF8_ROZAC</name>
<dbReference type="AlphaFoldDB" id="A0A4P9YLF8"/>
<dbReference type="Proteomes" id="UP000281549">
    <property type="component" value="Unassembled WGS sequence"/>
</dbReference>
<feature type="coiled-coil region" evidence="1">
    <location>
        <begin position="120"/>
        <end position="159"/>
    </location>
</feature>
<evidence type="ECO:0000313" key="2">
    <source>
        <dbReference type="EMBL" id="RKP19741.1"/>
    </source>
</evidence>
<evidence type="ECO:0000313" key="3">
    <source>
        <dbReference type="Proteomes" id="UP000281549"/>
    </source>
</evidence>
<dbReference type="EMBL" id="ML005169">
    <property type="protein sequence ID" value="RKP19741.1"/>
    <property type="molecule type" value="Genomic_DNA"/>
</dbReference>
<sequence length="192" mass="21187">MYSTGKEKVKELIKNSTNAQDDIRETCEDAKTASKMAEKSLEEHNETLKDYIKNTISEGLSAAKEELHIPKPISTRIKEGYVGISHGVKETLVDPVKDIYRAHDPLETAINGIHGAPFVIEKASMNLKQHAKEIVQSAEESIQTKIEGLKDDAKSAREAAHIAHITFIDPLKASILKAEESASSLKQSVKQK</sequence>
<reference evidence="3" key="1">
    <citation type="journal article" date="2018" name="Nat. Microbiol.">
        <title>Leveraging single-cell genomics to expand the fungal tree of life.</title>
        <authorList>
            <person name="Ahrendt S.R."/>
            <person name="Quandt C.A."/>
            <person name="Ciobanu D."/>
            <person name="Clum A."/>
            <person name="Salamov A."/>
            <person name="Andreopoulos B."/>
            <person name="Cheng J.F."/>
            <person name="Woyke T."/>
            <person name="Pelin A."/>
            <person name="Henrissat B."/>
            <person name="Reynolds N.K."/>
            <person name="Benny G.L."/>
            <person name="Smith M.E."/>
            <person name="James T.Y."/>
            <person name="Grigoriev I.V."/>
        </authorList>
    </citation>
    <scope>NUCLEOTIDE SEQUENCE [LARGE SCALE GENOMIC DNA]</scope>
    <source>
        <strain evidence="3">CSF55</strain>
    </source>
</reference>
<feature type="coiled-coil region" evidence="1">
    <location>
        <begin position="27"/>
        <end position="54"/>
    </location>
</feature>
<keyword evidence="1" id="KW-0175">Coiled coil</keyword>
<gene>
    <name evidence="2" type="ORF">ROZALSC1DRAFT_22023</name>
</gene>
<feature type="non-terminal residue" evidence="2">
    <location>
        <position position="192"/>
    </location>
</feature>
<organism evidence="2 3">
    <name type="scientific">Rozella allomycis (strain CSF55)</name>
    <dbReference type="NCBI Taxonomy" id="988480"/>
    <lineage>
        <taxon>Eukaryota</taxon>
        <taxon>Fungi</taxon>
        <taxon>Fungi incertae sedis</taxon>
        <taxon>Cryptomycota</taxon>
        <taxon>Cryptomycota incertae sedis</taxon>
        <taxon>Rozella</taxon>
    </lineage>
</organism>
<accession>A0A4P9YLF8</accession>
<proteinExistence type="predicted"/>
<evidence type="ECO:0000256" key="1">
    <source>
        <dbReference type="SAM" id="Coils"/>
    </source>
</evidence>
<protein>
    <submittedName>
        <fullName evidence="2">Uncharacterized protein</fullName>
    </submittedName>
</protein>